<proteinExistence type="predicted"/>
<evidence type="ECO:0000256" key="1">
    <source>
        <dbReference type="SAM" id="MobiDB-lite"/>
    </source>
</evidence>
<dbReference type="AlphaFoldDB" id="A0A1C7LYS1"/>
<evidence type="ECO:0000313" key="2">
    <source>
        <dbReference type="EMBL" id="OBZ69598.1"/>
    </source>
</evidence>
<dbReference type="Proteomes" id="UP000092993">
    <property type="component" value="Unassembled WGS sequence"/>
</dbReference>
<gene>
    <name evidence="2" type="ORF">A0H81_10249</name>
</gene>
<feature type="region of interest" description="Disordered" evidence="1">
    <location>
        <begin position="17"/>
        <end position="99"/>
    </location>
</feature>
<name>A0A1C7LYS1_GRIFR</name>
<keyword evidence="3" id="KW-1185">Reference proteome</keyword>
<comment type="caution">
    <text evidence="2">The sequence shown here is derived from an EMBL/GenBank/DDBJ whole genome shotgun (WGS) entry which is preliminary data.</text>
</comment>
<protein>
    <submittedName>
        <fullName evidence="2">Uncharacterized protein</fullName>
    </submittedName>
</protein>
<dbReference type="EMBL" id="LUGG01000015">
    <property type="protein sequence ID" value="OBZ69598.1"/>
    <property type="molecule type" value="Genomic_DNA"/>
</dbReference>
<dbReference type="STRING" id="5627.A0A1C7LYS1"/>
<evidence type="ECO:0000313" key="3">
    <source>
        <dbReference type="Proteomes" id="UP000092993"/>
    </source>
</evidence>
<feature type="compositionally biased region" description="Low complexity" evidence="1">
    <location>
        <begin position="61"/>
        <end position="89"/>
    </location>
</feature>
<accession>A0A1C7LYS1</accession>
<sequence>MAMDQQYVQYPPQWIPPPVSPQYHLQQGPPGPPMSGMPMSPLAQPPQLHPPSTPVLTLAIPSTGHPPHMTPSPHTHTTSLSSVSSPLHTIVDDCTRGRA</sequence>
<reference evidence="2 3" key="1">
    <citation type="submission" date="2016-03" db="EMBL/GenBank/DDBJ databases">
        <title>Whole genome sequencing of Grifola frondosa 9006-11.</title>
        <authorList>
            <person name="Min B."/>
            <person name="Park H."/>
            <person name="Kim J.-G."/>
            <person name="Cho H."/>
            <person name="Oh Y.-L."/>
            <person name="Kong W.-S."/>
            <person name="Choi I.-G."/>
        </authorList>
    </citation>
    <scope>NUCLEOTIDE SEQUENCE [LARGE SCALE GENOMIC DNA]</scope>
    <source>
        <strain evidence="2 3">9006-11</strain>
    </source>
</reference>
<feature type="compositionally biased region" description="Pro residues" evidence="1">
    <location>
        <begin position="43"/>
        <end position="53"/>
    </location>
</feature>
<feature type="compositionally biased region" description="Basic and acidic residues" evidence="1">
    <location>
        <begin position="90"/>
        <end position="99"/>
    </location>
</feature>
<organism evidence="2 3">
    <name type="scientific">Grifola frondosa</name>
    <name type="common">Maitake</name>
    <name type="synonym">Polyporus frondosus</name>
    <dbReference type="NCBI Taxonomy" id="5627"/>
    <lineage>
        <taxon>Eukaryota</taxon>
        <taxon>Fungi</taxon>
        <taxon>Dikarya</taxon>
        <taxon>Basidiomycota</taxon>
        <taxon>Agaricomycotina</taxon>
        <taxon>Agaricomycetes</taxon>
        <taxon>Polyporales</taxon>
        <taxon>Grifolaceae</taxon>
        <taxon>Grifola</taxon>
    </lineage>
</organism>